<organism evidence="1 2">
    <name type="scientific">Racocetra persica</name>
    <dbReference type="NCBI Taxonomy" id="160502"/>
    <lineage>
        <taxon>Eukaryota</taxon>
        <taxon>Fungi</taxon>
        <taxon>Fungi incertae sedis</taxon>
        <taxon>Mucoromycota</taxon>
        <taxon>Glomeromycotina</taxon>
        <taxon>Glomeromycetes</taxon>
        <taxon>Diversisporales</taxon>
        <taxon>Gigasporaceae</taxon>
        <taxon>Racocetra</taxon>
    </lineage>
</organism>
<evidence type="ECO:0000313" key="2">
    <source>
        <dbReference type="Proteomes" id="UP000789920"/>
    </source>
</evidence>
<dbReference type="Proteomes" id="UP000789920">
    <property type="component" value="Unassembled WGS sequence"/>
</dbReference>
<feature type="non-terminal residue" evidence="1">
    <location>
        <position position="1"/>
    </location>
</feature>
<gene>
    <name evidence="1" type="ORF">RPERSI_LOCUS7183</name>
</gene>
<accession>A0ACA9N4L5</accession>
<protein>
    <submittedName>
        <fullName evidence="1">21525_t:CDS:1</fullName>
    </submittedName>
</protein>
<dbReference type="EMBL" id="CAJVQC010011926">
    <property type="protein sequence ID" value="CAG8632822.1"/>
    <property type="molecule type" value="Genomic_DNA"/>
</dbReference>
<proteinExistence type="predicted"/>
<sequence length="47" mass="5223">LIIMKQKNVITSGSYIMIKIKAGTGIDLVANWDQVFGILRGVYMGEH</sequence>
<reference evidence="1" key="1">
    <citation type="submission" date="2021-06" db="EMBL/GenBank/DDBJ databases">
        <authorList>
            <person name="Kallberg Y."/>
            <person name="Tangrot J."/>
            <person name="Rosling A."/>
        </authorList>
    </citation>
    <scope>NUCLEOTIDE SEQUENCE</scope>
    <source>
        <strain evidence="1">MA461A</strain>
    </source>
</reference>
<evidence type="ECO:0000313" key="1">
    <source>
        <dbReference type="EMBL" id="CAG8632822.1"/>
    </source>
</evidence>
<comment type="caution">
    <text evidence="1">The sequence shown here is derived from an EMBL/GenBank/DDBJ whole genome shotgun (WGS) entry which is preliminary data.</text>
</comment>
<name>A0ACA9N4L5_9GLOM</name>
<keyword evidence="2" id="KW-1185">Reference proteome</keyword>